<dbReference type="Proteomes" id="UP000618931">
    <property type="component" value="Unassembled WGS sequence"/>
</dbReference>
<proteinExistence type="predicted"/>
<evidence type="ECO:0000256" key="1">
    <source>
        <dbReference type="SAM" id="SignalP"/>
    </source>
</evidence>
<reference evidence="2 3" key="1">
    <citation type="submission" date="2020-11" db="EMBL/GenBank/DDBJ databases">
        <authorList>
            <person name="Kim M.K."/>
        </authorList>
    </citation>
    <scope>NUCLEOTIDE SEQUENCE [LARGE SCALE GENOMIC DNA]</scope>
    <source>
        <strain evidence="2 3">BT662</strain>
    </source>
</reference>
<accession>A0ABS0HZW3</accession>
<organism evidence="2 3">
    <name type="scientific">Hymenobacter ruricola</name>
    <dbReference type="NCBI Taxonomy" id="2791023"/>
    <lineage>
        <taxon>Bacteria</taxon>
        <taxon>Pseudomonadati</taxon>
        <taxon>Bacteroidota</taxon>
        <taxon>Cytophagia</taxon>
        <taxon>Cytophagales</taxon>
        <taxon>Hymenobacteraceae</taxon>
        <taxon>Hymenobacter</taxon>
    </lineage>
</organism>
<name>A0ABS0HZW3_9BACT</name>
<feature type="signal peptide" evidence="1">
    <location>
        <begin position="1"/>
        <end position="19"/>
    </location>
</feature>
<evidence type="ECO:0008006" key="4">
    <source>
        <dbReference type="Google" id="ProtNLM"/>
    </source>
</evidence>
<protein>
    <recommendedName>
        <fullName evidence="4">Haem-binding uptake Tiki superfamily ChaN domain-containing protein</fullName>
    </recommendedName>
</protein>
<keyword evidence="3" id="KW-1185">Reference proteome</keyword>
<evidence type="ECO:0000313" key="3">
    <source>
        <dbReference type="Proteomes" id="UP000618931"/>
    </source>
</evidence>
<gene>
    <name evidence="2" type="ORF">I2H31_01875</name>
</gene>
<dbReference type="RefSeq" id="WP_196291305.1">
    <property type="nucleotide sequence ID" value="NZ_JADQDM010000001.1"/>
</dbReference>
<keyword evidence="1" id="KW-0732">Signal</keyword>
<evidence type="ECO:0000313" key="2">
    <source>
        <dbReference type="EMBL" id="MBF9219839.1"/>
    </source>
</evidence>
<sequence length="285" mass="31269">MKSLLGLLTVVLASAPVLAQNVVPGPCDKLLLSYAAPLPAKPTWTYTRSLPTGGRVYYFGAEHSQDATHPQFARIKQAFAEVNPTIVLFEGPNRGVDSTAAATIARLGESGYVRFLAKQQHIAVESLENPVAEYQHLKTKFDPEQLKLFYMLREAQRLRTRSHATPEQITKAMEAFLTKSAQVLPGADQVIRSVPELAAAYRKHWPQGGNWWEAPAAWFDPAAASASTGGQFTNDINRASSEFRNAYMYRLIADKARAGQRVFAVVGRNHVPAQAPALDCALSVH</sequence>
<dbReference type="EMBL" id="JADQDM010000001">
    <property type="protein sequence ID" value="MBF9219839.1"/>
    <property type="molecule type" value="Genomic_DNA"/>
</dbReference>
<comment type="caution">
    <text evidence="2">The sequence shown here is derived from an EMBL/GenBank/DDBJ whole genome shotgun (WGS) entry which is preliminary data.</text>
</comment>
<feature type="chain" id="PRO_5046776655" description="Haem-binding uptake Tiki superfamily ChaN domain-containing protein" evidence="1">
    <location>
        <begin position="20"/>
        <end position="285"/>
    </location>
</feature>